<evidence type="ECO:0000313" key="3">
    <source>
        <dbReference type="EMBL" id="CAA9510813.1"/>
    </source>
</evidence>
<proteinExistence type="predicted"/>
<dbReference type="InterPro" id="IPR019251">
    <property type="entry name" value="DUF2231_TM"/>
</dbReference>
<feature type="transmembrane region" description="Helical" evidence="1">
    <location>
        <begin position="53"/>
        <end position="74"/>
    </location>
</feature>
<keyword evidence="1" id="KW-1133">Transmembrane helix</keyword>
<sequence>MYGNNPRSTAQIAGHPLHPMLIPIPITSFLFALGTDVAHAVTGDRRWGDATKWLLGAGLIGALGAAATGMTDYLGDERVKQLPSANQHMIANLTLVGVQTANLGLRLTDRDEAVPAGGPWLSALAAALVGYSGWLGGELTYRHRVAVQETRDEYSGYDDGHAEGGLGVPRGEVLKEKMGQA</sequence>
<evidence type="ECO:0000256" key="1">
    <source>
        <dbReference type="SAM" id="Phobius"/>
    </source>
</evidence>
<name>A0A6J4T1V2_9SPHN</name>
<feature type="domain" description="DUF2231" evidence="2">
    <location>
        <begin position="14"/>
        <end position="148"/>
    </location>
</feature>
<organism evidence="3">
    <name type="scientific">uncultured Sphingomonas sp</name>
    <dbReference type="NCBI Taxonomy" id="158754"/>
    <lineage>
        <taxon>Bacteria</taxon>
        <taxon>Pseudomonadati</taxon>
        <taxon>Pseudomonadota</taxon>
        <taxon>Alphaproteobacteria</taxon>
        <taxon>Sphingomonadales</taxon>
        <taxon>Sphingomonadaceae</taxon>
        <taxon>Sphingomonas</taxon>
        <taxon>environmental samples</taxon>
    </lineage>
</organism>
<dbReference type="Pfam" id="PF09990">
    <property type="entry name" value="DUF2231"/>
    <property type="match status" value="1"/>
</dbReference>
<accession>A0A6J4T1V2</accession>
<keyword evidence="1" id="KW-0812">Transmembrane</keyword>
<feature type="transmembrane region" description="Helical" evidence="1">
    <location>
        <begin position="120"/>
        <end position="141"/>
    </location>
</feature>
<dbReference type="AlphaFoldDB" id="A0A6J4T1V2"/>
<evidence type="ECO:0000259" key="2">
    <source>
        <dbReference type="Pfam" id="PF09990"/>
    </source>
</evidence>
<gene>
    <name evidence="3" type="ORF">AVDCRST_MAG09-1352</name>
</gene>
<reference evidence="3" key="1">
    <citation type="submission" date="2020-02" db="EMBL/GenBank/DDBJ databases">
        <authorList>
            <person name="Meier V. D."/>
        </authorList>
    </citation>
    <scope>NUCLEOTIDE SEQUENCE</scope>
    <source>
        <strain evidence="3">AVDCRST_MAG09</strain>
    </source>
</reference>
<protein>
    <submittedName>
        <fullName evidence="3">Gll3326 protein</fullName>
    </submittedName>
</protein>
<feature type="transmembrane region" description="Helical" evidence="1">
    <location>
        <begin position="20"/>
        <end position="41"/>
    </location>
</feature>
<keyword evidence="1" id="KW-0472">Membrane</keyword>
<dbReference type="EMBL" id="CADCVZ010000031">
    <property type="protein sequence ID" value="CAA9510813.1"/>
    <property type="molecule type" value="Genomic_DNA"/>
</dbReference>